<protein>
    <recommendedName>
        <fullName evidence="2">non-specific serine/threonine protein kinase</fullName>
        <ecNumber evidence="2">2.7.11.1</ecNumber>
    </recommendedName>
</protein>
<dbReference type="AlphaFoldDB" id="A0A640KGK7"/>
<dbReference type="Gene3D" id="1.10.510.10">
    <property type="entry name" value="Transferase(Phosphotransferase) domain 1"/>
    <property type="match status" value="1"/>
</dbReference>
<evidence type="ECO:0000256" key="2">
    <source>
        <dbReference type="ARBA" id="ARBA00012513"/>
    </source>
</evidence>
<dbReference type="VEuPathDB" id="TriTrypDB:LtaPh_2013351"/>
<gene>
    <name evidence="11" type="ORF">LtaPh_2013351</name>
</gene>
<organism evidence="11 12">
    <name type="scientific">Leishmania tarentolae</name>
    <name type="common">Sauroleishmania tarentolae</name>
    <dbReference type="NCBI Taxonomy" id="5689"/>
    <lineage>
        <taxon>Eukaryota</taxon>
        <taxon>Discoba</taxon>
        <taxon>Euglenozoa</taxon>
        <taxon>Kinetoplastea</taxon>
        <taxon>Metakinetoplastina</taxon>
        <taxon>Trypanosomatida</taxon>
        <taxon>Trypanosomatidae</taxon>
        <taxon>Leishmaniinae</taxon>
        <taxon>Leishmania</taxon>
        <taxon>lizard Leishmania</taxon>
    </lineage>
</organism>
<dbReference type="Proteomes" id="UP000419144">
    <property type="component" value="Unassembled WGS sequence"/>
</dbReference>
<feature type="compositionally biased region" description="Basic and acidic residues" evidence="9">
    <location>
        <begin position="17"/>
        <end position="28"/>
    </location>
</feature>
<evidence type="ECO:0000256" key="5">
    <source>
        <dbReference type="ARBA" id="ARBA00022777"/>
    </source>
</evidence>
<dbReference type="PROSITE" id="PS00107">
    <property type="entry name" value="PROTEIN_KINASE_ATP"/>
    <property type="match status" value="1"/>
</dbReference>
<evidence type="ECO:0000256" key="4">
    <source>
        <dbReference type="ARBA" id="ARBA00022741"/>
    </source>
</evidence>
<accession>A0A640KGK7</accession>
<dbReference type="EMBL" id="BLBS01000025">
    <property type="protein sequence ID" value="GET88194.1"/>
    <property type="molecule type" value="Genomic_DNA"/>
</dbReference>
<dbReference type="InterPro" id="IPR017441">
    <property type="entry name" value="Protein_kinase_ATP_BS"/>
</dbReference>
<evidence type="ECO:0000313" key="11">
    <source>
        <dbReference type="EMBL" id="GET88194.1"/>
    </source>
</evidence>
<dbReference type="EC" id="2.7.11.1" evidence="2"/>
<dbReference type="OrthoDB" id="4062651at2759"/>
<dbReference type="PROSITE" id="PS00108">
    <property type="entry name" value="PROTEIN_KINASE_ST"/>
    <property type="match status" value="1"/>
</dbReference>
<dbReference type="PANTHER" id="PTHR43671">
    <property type="entry name" value="SERINE/THREONINE-PROTEIN KINASE NEK"/>
    <property type="match status" value="1"/>
</dbReference>
<proteinExistence type="inferred from homology"/>
<dbReference type="InterPro" id="IPR000719">
    <property type="entry name" value="Prot_kinase_dom"/>
</dbReference>
<dbReference type="SUPFAM" id="SSF56112">
    <property type="entry name" value="Protein kinase-like (PK-like)"/>
    <property type="match status" value="1"/>
</dbReference>
<dbReference type="GO" id="GO:0004674">
    <property type="term" value="F:protein serine/threonine kinase activity"/>
    <property type="evidence" value="ECO:0007669"/>
    <property type="project" value="UniProtKB-KW"/>
</dbReference>
<evidence type="ECO:0000259" key="10">
    <source>
        <dbReference type="PROSITE" id="PS50011"/>
    </source>
</evidence>
<evidence type="ECO:0000313" key="12">
    <source>
        <dbReference type="Proteomes" id="UP000419144"/>
    </source>
</evidence>
<evidence type="ECO:0000256" key="8">
    <source>
        <dbReference type="RuleBase" id="RU000304"/>
    </source>
</evidence>
<evidence type="ECO:0000256" key="7">
    <source>
        <dbReference type="PROSITE-ProRule" id="PRU10141"/>
    </source>
</evidence>
<dbReference type="Pfam" id="PF00069">
    <property type="entry name" value="Pkinase"/>
    <property type="match status" value="1"/>
</dbReference>
<evidence type="ECO:0000256" key="1">
    <source>
        <dbReference type="ARBA" id="ARBA00010886"/>
    </source>
</evidence>
<sequence>MSRRDTTSDMPVVSQRRKSDSAERDMADVKSAPKVASDAEVHRRNVAFAEALRRACIAMRIGDDPAYMWTPQRLGAGSFGTVTLTYRREGADVWRKTAVKRISLRKETRLSAVLEKVRCAGREMALCRRAGVSPHVVPMYEPWFDCREGVIALPMDAGDFSLEQYAAHCGFRFPPLVLLSMCAQCARAVAHLHRSGVLHRDVKPDNFVVNVADAGGDGGCSGTRPPLVRILDFGLACGMEEGAQELKRCVGTPHYMAPEIFLQLCDLDVLAACDVWSLGVTLFRLATGVFPVFEMNKTWQQPPFTDLRSGKLRLPSRNLFNEPLSAESFAVLSAAASMLELNPRQRPTADAALLQLQDLQEAFSQQIQSWPPVPGLQPCRPLKHTL</sequence>
<evidence type="ECO:0000256" key="6">
    <source>
        <dbReference type="ARBA" id="ARBA00022840"/>
    </source>
</evidence>
<evidence type="ECO:0000256" key="3">
    <source>
        <dbReference type="ARBA" id="ARBA00022679"/>
    </source>
</evidence>
<dbReference type="GO" id="GO:0005524">
    <property type="term" value="F:ATP binding"/>
    <property type="evidence" value="ECO:0007669"/>
    <property type="project" value="UniProtKB-UniRule"/>
</dbReference>
<dbReference type="InterPro" id="IPR011009">
    <property type="entry name" value="Kinase-like_dom_sf"/>
</dbReference>
<feature type="region of interest" description="Disordered" evidence="9">
    <location>
        <begin position="1"/>
        <end position="36"/>
    </location>
</feature>
<dbReference type="SMART" id="SM00220">
    <property type="entry name" value="S_TKc"/>
    <property type="match status" value="1"/>
</dbReference>
<feature type="domain" description="Protein kinase" evidence="10">
    <location>
        <begin position="68"/>
        <end position="363"/>
    </location>
</feature>
<reference evidence="11" key="1">
    <citation type="submission" date="2019-11" db="EMBL/GenBank/DDBJ databases">
        <title>Leishmania tarentolae CDS.</title>
        <authorList>
            <person name="Goto Y."/>
            <person name="Yamagishi J."/>
        </authorList>
    </citation>
    <scope>NUCLEOTIDE SEQUENCE [LARGE SCALE GENOMIC DNA]</scope>
    <source>
        <strain evidence="11">Parrot Tar II</strain>
    </source>
</reference>
<keyword evidence="5 11" id="KW-0418">Kinase</keyword>
<dbReference type="PANTHER" id="PTHR43671:SF13">
    <property type="entry name" value="SERINE_THREONINE-PROTEIN KINASE NEK2"/>
    <property type="match status" value="1"/>
</dbReference>
<dbReference type="InterPro" id="IPR050660">
    <property type="entry name" value="NEK_Ser/Thr_kinase"/>
</dbReference>
<keyword evidence="4 7" id="KW-0547">Nucleotide-binding</keyword>
<dbReference type="PROSITE" id="PS50011">
    <property type="entry name" value="PROTEIN_KINASE_DOM"/>
    <property type="match status" value="1"/>
</dbReference>
<evidence type="ECO:0000256" key="9">
    <source>
        <dbReference type="SAM" id="MobiDB-lite"/>
    </source>
</evidence>
<keyword evidence="8" id="KW-0723">Serine/threonine-protein kinase</keyword>
<comment type="caution">
    <text evidence="11">The sequence shown here is derived from an EMBL/GenBank/DDBJ whole genome shotgun (WGS) entry which is preliminary data.</text>
</comment>
<feature type="binding site" evidence="7">
    <location>
        <position position="100"/>
    </location>
    <ligand>
        <name>ATP</name>
        <dbReference type="ChEBI" id="CHEBI:30616"/>
    </ligand>
</feature>
<comment type="similarity">
    <text evidence="1">Belongs to the protein kinase superfamily. NEK Ser/Thr protein kinase family. NIMA subfamily.</text>
</comment>
<keyword evidence="3" id="KW-0808">Transferase</keyword>
<keyword evidence="12" id="KW-1185">Reference proteome</keyword>
<name>A0A640KGK7_LEITA</name>
<keyword evidence="6 7" id="KW-0067">ATP-binding</keyword>
<dbReference type="InterPro" id="IPR008271">
    <property type="entry name" value="Ser/Thr_kinase_AS"/>
</dbReference>